<dbReference type="eggNOG" id="ENOG502SFWZ">
    <property type="taxonomic scope" value="Eukaryota"/>
</dbReference>
<evidence type="ECO:0000313" key="1">
    <source>
        <dbReference type="EMBL" id="CAR23207.1"/>
    </source>
</evidence>
<dbReference type="Proteomes" id="UP000002036">
    <property type="component" value="Chromosome E"/>
</dbReference>
<keyword evidence="2" id="KW-1185">Reference proteome</keyword>
<evidence type="ECO:0000313" key="2">
    <source>
        <dbReference type="Proteomes" id="UP000002036"/>
    </source>
</evidence>
<dbReference type="OrthoDB" id="4032769at2759"/>
<protein>
    <submittedName>
        <fullName evidence="1">KLTH0E03740p</fullName>
    </submittedName>
</protein>
<name>C5DHE6_LACTC</name>
<dbReference type="AlphaFoldDB" id="C5DHE6"/>
<dbReference type="HOGENOM" id="CLU_1603017_0_0_1"/>
<gene>
    <name evidence="1" type="ordered locus">KLTH0E03740g</name>
</gene>
<accession>C5DHE6</accession>
<organism evidence="1 2">
    <name type="scientific">Lachancea thermotolerans (strain ATCC 56472 / CBS 6340 / NRRL Y-8284)</name>
    <name type="common">Yeast</name>
    <name type="synonym">Kluyveromyces thermotolerans</name>
    <dbReference type="NCBI Taxonomy" id="559295"/>
    <lineage>
        <taxon>Eukaryota</taxon>
        <taxon>Fungi</taxon>
        <taxon>Dikarya</taxon>
        <taxon>Ascomycota</taxon>
        <taxon>Saccharomycotina</taxon>
        <taxon>Saccharomycetes</taxon>
        <taxon>Saccharomycetales</taxon>
        <taxon>Saccharomycetaceae</taxon>
        <taxon>Lachancea</taxon>
    </lineage>
</organism>
<proteinExistence type="predicted"/>
<dbReference type="GeneID" id="8291793"/>
<dbReference type="InParanoid" id="C5DHE6"/>
<reference evidence="1 2" key="1">
    <citation type="journal article" date="2009" name="Genome Res.">
        <title>Comparative genomics of protoploid Saccharomycetaceae.</title>
        <authorList>
            <consortium name="The Genolevures Consortium"/>
            <person name="Souciet J.-L."/>
            <person name="Dujon B."/>
            <person name="Gaillardin C."/>
            <person name="Johnston M."/>
            <person name="Baret P.V."/>
            <person name="Cliften P."/>
            <person name="Sherman D.J."/>
            <person name="Weissenbach J."/>
            <person name="Westhof E."/>
            <person name="Wincker P."/>
            <person name="Jubin C."/>
            <person name="Poulain J."/>
            <person name="Barbe V."/>
            <person name="Segurens B."/>
            <person name="Artiguenave F."/>
            <person name="Anthouard V."/>
            <person name="Vacherie B."/>
            <person name="Val M.-E."/>
            <person name="Fulton R.S."/>
            <person name="Minx P."/>
            <person name="Wilson R."/>
            <person name="Durrens P."/>
            <person name="Jean G."/>
            <person name="Marck C."/>
            <person name="Martin T."/>
            <person name="Nikolski M."/>
            <person name="Rolland T."/>
            <person name="Seret M.-L."/>
            <person name="Casaregola S."/>
            <person name="Despons L."/>
            <person name="Fairhead C."/>
            <person name="Fischer G."/>
            <person name="Lafontaine I."/>
            <person name="Leh V."/>
            <person name="Lemaire M."/>
            <person name="de Montigny J."/>
            <person name="Neuveglise C."/>
            <person name="Thierry A."/>
            <person name="Blanc-Lenfle I."/>
            <person name="Bleykasten C."/>
            <person name="Diffels J."/>
            <person name="Fritsch E."/>
            <person name="Frangeul L."/>
            <person name="Goeffon A."/>
            <person name="Jauniaux N."/>
            <person name="Kachouri-Lafond R."/>
            <person name="Payen C."/>
            <person name="Potier S."/>
            <person name="Pribylova L."/>
            <person name="Ozanne C."/>
            <person name="Richard G.-F."/>
            <person name="Sacerdot C."/>
            <person name="Straub M.-L."/>
            <person name="Talla E."/>
        </authorList>
    </citation>
    <scope>NUCLEOTIDE SEQUENCE [LARGE SCALE GENOMIC DNA]</scope>
    <source>
        <strain evidence="2">ATCC 56472 / CBS 6340 / NRRL Y-8284</strain>
    </source>
</reference>
<dbReference type="KEGG" id="lth:KLTH0E03740g"/>
<dbReference type="EMBL" id="CU928169">
    <property type="protein sequence ID" value="CAR23207.1"/>
    <property type="molecule type" value="Genomic_DNA"/>
</dbReference>
<sequence length="166" mass="18808">MMEEAFLRDSKTLKRVAAVLKEKSHILQDADKVELTRLEHVICDTLRAIERILEPKSSSMEISRMLNDPECAATPLGSFIPKNLRPGFKRTFFYSPEAPYARARDKSGSFRIAPPTPTQDRVFAKRSVHSASKDSQIQRSVSINFLLQNLALIENLRNLQRLGQGP</sequence>
<dbReference type="RefSeq" id="XP_002553644.1">
    <property type="nucleotide sequence ID" value="XM_002553598.1"/>
</dbReference>